<keyword evidence="1" id="KW-0677">Repeat</keyword>
<keyword evidence="2 3" id="KW-0129">CBS domain</keyword>
<evidence type="ECO:0000313" key="6">
    <source>
        <dbReference type="Proteomes" id="UP001370490"/>
    </source>
</evidence>
<evidence type="ECO:0000256" key="1">
    <source>
        <dbReference type="ARBA" id="ARBA00022737"/>
    </source>
</evidence>
<evidence type="ECO:0000259" key="4">
    <source>
        <dbReference type="PROSITE" id="PS51371"/>
    </source>
</evidence>
<organism evidence="5 6">
    <name type="scientific">Dillenia turbinata</name>
    <dbReference type="NCBI Taxonomy" id="194707"/>
    <lineage>
        <taxon>Eukaryota</taxon>
        <taxon>Viridiplantae</taxon>
        <taxon>Streptophyta</taxon>
        <taxon>Embryophyta</taxon>
        <taxon>Tracheophyta</taxon>
        <taxon>Spermatophyta</taxon>
        <taxon>Magnoliopsida</taxon>
        <taxon>eudicotyledons</taxon>
        <taxon>Gunneridae</taxon>
        <taxon>Pentapetalae</taxon>
        <taxon>Dilleniales</taxon>
        <taxon>Dilleniaceae</taxon>
        <taxon>Dillenia</taxon>
    </lineage>
</organism>
<dbReference type="Proteomes" id="UP001370490">
    <property type="component" value="Unassembled WGS sequence"/>
</dbReference>
<dbReference type="SUPFAM" id="SSF54631">
    <property type="entry name" value="CBS-domain pair"/>
    <property type="match status" value="2"/>
</dbReference>
<dbReference type="InterPro" id="IPR050511">
    <property type="entry name" value="AMPK_gamma/SDS23_families"/>
</dbReference>
<evidence type="ECO:0000256" key="2">
    <source>
        <dbReference type="ARBA" id="ARBA00023122"/>
    </source>
</evidence>
<dbReference type="AlphaFoldDB" id="A0AAN8VN51"/>
<dbReference type="InterPro" id="IPR000644">
    <property type="entry name" value="CBS_dom"/>
</dbReference>
<name>A0AAN8VN51_9MAGN</name>
<gene>
    <name evidence="5" type="ORF">RJ641_002166</name>
</gene>
<dbReference type="PANTHER" id="PTHR13780:SF128">
    <property type="entry name" value="CBS DOMAIN-CONTAINING PROTEIN"/>
    <property type="match status" value="1"/>
</dbReference>
<dbReference type="GO" id="GO:0005737">
    <property type="term" value="C:cytoplasm"/>
    <property type="evidence" value="ECO:0007669"/>
    <property type="project" value="TreeGrafter"/>
</dbReference>
<reference evidence="5 6" key="1">
    <citation type="submission" date="2023-12" db="EMBL/GenBank/DDBJ databases">
        <title>A high-quality genome assembly for Dillenia turbinata (Dilleniales).</title>
        <authorList>
            <person name="Chanderbali A."/>
        </authorList>
    </citation>
    <scope>NUCLEOTIDE SEQUENCE [LARGE SCALE GENOMIC DNA]</scope>
    <source>
        <strain evidence="5">LSX21</strain>
        <tissue evidence="5">Leaf</tissue>
    </source>
</reference>
<evidence type="ECO:0000313" key="5">
    <source>
        <dbReference type="EMBL" id="KAK6932542.1"/>
    </source>
</evidence>
<accession>A0AAN8VN51</accession>
<comment type="caution">
    <text evidence="5">The sequence shown here is derived from an EMBL/GenBank/DDBJ whole genome shotgun (WGS) entry which is preliminary data.</text>
</comment>
<proteinExistence type="predicted"/>
<protein>
    <submittedName>
        <fullName evidence="5">CBS domain</fullName>
    </submittedName>
</protein>
<feature type="domain" description="CBS" evidence="4">
    <location>
        <begin position="328"/>
        <end position="387"/>
    </location>
</feature>
<evidence type="ECO:0000256" key="3">
    <source>
        <dbReference type="PROSITE-ProRule" id="PRU00703"/>
    </source>
</evidence>
<dbReference type="PANTHER" id="PTHR13780">
    <property type="entry name" value="AMP-ACTIVATED PROTEIN KINASE, GAMMA REGULATORY SUBUNIT"/>
    <property type="match status" value="1"/>
</dbReference>
<dbReference type="EMBL" id="JBAMMX010000010">
    <property type="protein sequence ID" value="KAK6932542.1"/>
    <property type="molecule type" value="Genomic_DNA"/>
</dbReference>
<keyword evidence="6" id="KW-1185">Reference proteome</keyword>
<dbReference type="Pfam" id="PF00571">
    <property type="entry name" value="CBS"/>
    <property type="match status" value="1"/>
</dbReference>
<dbReference type="PROSITE" id="PS51371">
    <property type="entry name" value="CBS"/>
    <property type="match status" value="1"/>
</dbReference>
<dbReference type="GO" id="GO:0005634">
    <property type="term" value="C:nucleus"/>
    <property type="evidence" value="ECO:0007669"/>
    <property type="project" value="TreeGrafter"/>
</dbReference>
<dbReference type="Gene3D" id="3.10.580.10">
    <property type="entry name" value="CBS-domain"/>
    <property type="match status" value="1"/>
</dbReference>
<dbReference type="InterPro" id="IPR046342">
    <property type="entry name" value="CBS_dom_sf"/>
</dbReference>
<sequence>MAVGLLGHEVSDLCLGKPALRSLPITATLSDAVSALKRSGETCLSVWSCDHSYECECECECVGKISFFDVICFLCKDENLNRVSSLFQSPISLVLDKDNSNVVRHVEPHSSLFEAIDFMLEGTQNLVVPIESRMSKSSKKTLAKSTSFVSTFHKGREYCWITQEDVVRFLLNSISAFAPVASLSIELLGIIDTDILAIPYYQPAYAAVEAISLSNKHQTSVAIVDEQGCLIGEISPYTLASCDETVAAAMATLSAEDLMAYIECGGSPDELVHLVKTRLQEKNLVAMLNLMEELSLSFSPSSSSCSSSDDEEMSVIRHGKSASYSARMVRKSEAIVCHPRSSLVAVMIQALAHRVSYVWVVEDDCTLTGIVTYSGMLKVFREHCRSSA</sequence>